<evidence type="ECO:0000256" key="6">
    <source>
        <dbReference type="PIRNR" id="PIRNR001365"/>
    </source>
</evidence>
<protein>
    <recommendedName>
        <fullName evidence="5">Probable 5-dehydro-4-deoxyglucarate dehydratase</fullName>
        <ecNumber evidence="5">4.2.1.41</ecNumber>
    </recommendedName>
    <alternativeName>
        <fullName evidence="5">5-keto-4-deoxy-glucarate dehydratase</fullName>
        <shortName evidence="5">KDGDH</shortName>
    </alternativeName>
</protein>
<name>A0ABY5CZ62_9ACTN</name>
<accession>A0ABY5CZ62</accession>
<dbReference type="NCBIfam" id="NF002958">
    <property type="entry name" value="PRK03620.1"/>
    <property type="match status" value="1"/>
</dbReference>
<dbReference type="InterPro" id="IPR017655">
    <property type="entry name" value="Dehydro-deoxyglucarate_dehyd"/>
</dbReference>
<evidence type="ECO:0000313" key="8">
    <source>
        <dbReference type="Proteomes" id="UP001055940"/>
    </source>
</evidence>
<dbReference type="GO" id="GO:0047448">
    <property type="term" value="F:5-dehydro-4-deoxyglucarate dehydratase activity"/>
    <property type="evidence" value="ECO:0007669"/>
    <property type="project" value="UniProtKB-EC"/>
</dbReference>
<evidence type="ECO:0000256" key="3">
    <source>
        <dbReference type="ARBA" id="ARBA00007592"/>
    </source>
</evidence>
<comment type="catalytic activity">
    <reaction evidence="1 5">
        <text>5-dehydro-4-deoxy-D-glucarate + H(+) = 2,5-dioxopentanoate + CO2 + H2O</text>
        <dbReference type="Rhea" id="RHEA:24608"/>
        <dbReference type="ChEBI" id="CHEBI:15377"/>
        <dbReference type="ChEBI" id="CHEBI:15378"/>
        <dbReference type="ChEBI" id="CHEBI:16526"/>
        <dbReference type="ChEBI" id="CHEBI:42819"/>
        <dbReference type="ChEBI" id="CHEBI:58136"/>
        <dbReference type="EC" id="4.2.1.41"/>
    </reaction>
</comment>
<keyword evidence="4 5" id="KW-0456">Lyase</keyword>
<dbReference type="PIRSF" id="PIRSF001365">
    <property type="entry name" value="DHDPS"/>
    <property type="match status" value="1"/>
</dbReference>
<dbReference type="Pfam" id="PF00701">
    <property type="entry name" value="DHDPS"/>
    <property type="match status" value="1"/>
</dbReference>
<reference evidence="7" key="1">
    <citation type="submission" date="2022-06" db="EMBL/GenBank/DDBJ databases">
        <authorList>
            <person name="Ping M."/>
        </authorList>
    </citation>
    <scope>NUCLEOTIDE SEQUENCE</scope>
    <source>
        <strain evidence="7">JCM11759T</strain>
    </source>
</reference>
<comment type="pathway">
    <text evidence="2 5">Carbohydrate acid metabolism; D-glucarate degradation; 2,5-dioxopentanoate from D-glucarate: step 2/2.</text>
</comment>
<dbReference type="InterPro" id="IPR002220">
    <property type="entry name" value="DapA-like"/>
</dbReference>
<evidence type="ECO:0000256" key="5">
    <source>
        <dbReference type="HAMAP-Rule" id="MF_00694"/>
    </source>
</evidence>
<evidence type="ECO:0000256" key="1">
    <source>
        <dbReference type="ARBA" id="ARBA00001446"/>
    </source>
</evidence>
<evidence type="ECO:0000256" key="2">
    <source>
        <dbReference type="ARBA" id="ARBA00004983"/>
    </source>
</evidence>
<gene>
    <name evidence="7" type="ORF">NE857_16960</name>
</gene>
<dbReference type="Proteomes" id="UP001055940">
    <property type="component" value="Chromosome"/>
</dbReference>
<dbReference type="InterPro" id="IPR013785">
    <property type="entry name" value="Aldolase_TIM"/>
</dbReference>
<dbReference type="Gene3D" id="3.20.20.70">
    <property type="entry name" value="Aldolase class I"/>
    <property type="match status" value="1"/>
</dbReference>
<comment type="similarity">
    <text evidence="3 5 6">Belongs to the DapA family.</text>
</comment>
<dbReference type="HAMAP" id="MF_00694">
    <property type="entry name" value="KDGDH"/>
    <property type="match status" value="1"/>
</dbReference>
<evidence type="ECO:0000256" key="4">
    <source>
        <dbReference type="ARBA" id="ARBA00023239"/>
    </source>
</evidence>
<dbReference type="SMART" id="SM01130">
    <property type="entry name" value="DHDPS"/>
    <property type="match status" value="1"/>
</dbReference>
<keyword evidence="8" id="KW-1185">Reference proteome</keyword>
<dbReference type="PANTHER" id="PTHR12128">
    <property type="entry name" value="DIHYDRODIPICOLINATE SYNTHASE"/>
    <property type="match status" value="1"/>
</dbReference>
<dbReference type="EMBL" id="CP099837">
    <property type="protein sequence ID" value="USY17059.1"/>
    <property type="molecule type" value="Genomic_DNA"/>
</dbReference>
<dbReference type="PANTHER" id="PTHR12128:SF19">
    <property type="entry name" value="5-DEHYDRO-4-DEOXYGLUCARATE DEHYDRATASE 2-RELATED"/>
    <property type="match status" value="1"/>
</dbReference>
<dbReference type="EC" id="4.2.1.41" evidence="5"/>
<organism evidence="7 8">
    <name type="scientific">Nocardiopsis exhalans</name>
    <dbReference type="NCBI Taxonomy" id="163604"/>
    <lineage>
        <taxon>Bacteria</taxon>
        <taxon>Bacillati</taxon>
        <taxon>Actinomycetota</taxon>
        <taxon>Actinomycetes</taxon>
        <taxon>Streptosporangiales</taxon>
        <taxon>Nocardiopsidaceae</taxon>
        <taxon>Nocardiopsis</taxon>
    </lineage>
</organism>
<sequence length="320" mass="33926">MRPPIERPADITATVDRLAQGMDRSVLAFPLTPFDQNGAVDLKAFEAHLEHQLAASPGALFVACGTGEYFSLDLDELEALVAVAVRVADGRVPVVAGAGHGTALASASVRAAERAGADAILLLPPYLVNGPQPGLVEHTRRVCAATRLPVIAYQRSQVSFTPESLTELSVIPNLVGVKDGHADLDQMQRLVLAAPAGFLFFNGVPTAELQARSYSAIGVEAYSSAIHAVAPEISHTFHSALGRGDDTLVDRLLNEFFVPWVQLRDRGVGYAVSLVKAATQARAGELGYEVGPVRPPLAQPAPEHQAEANELIARGLDLVR</sequence>
<dbReference type="RefSeq" id="WP_254416647.1">
    <property type="nucleotide sequence ID" value="NZ_BAAAJB010000051.1"/>
</dbReference>
<evidence type="ECO:0000313" key="7">
    <source>
        <dbReference type="EMBL" id="USY17059.1"/>
    </source>
</evidence>
<proteinExistence type="inferred from homology"/>
<dbReference type="SUPFAM" id="SSF51569">
    <property type="entry name" value="Aldolase"/>
    <property type="match status" value="1"/>
</dbReference>